<dbReference type="InterPro" id="IPR035073">
    <property type="entry name" value="At2g17340_3_helix_bundle"/>
</dbReference>
<evidence type="ECO:0000256" key="15">
    <source>
        <dbReference type="ARBA" id="ARBA00046055"/>
    </source>
</evidence>
<dbReference type="Gene3D" id="3.30.420.510">
    <property type="match status" value="1"/>
</dbReference>
<gene>
    <name evidence="17" type="ORF">OFUS_LOCUS8228</name>
</gene>
<keyword evidence="10" id="KW-0173">Coenzyme A biosynthesis</keyword>
<evidence type="ECO:0000256" key="3">
    <source>
        <dbReference type="ARBA" id="ARBA00011388"/>
    </source>
</evidence>
<proteinExistence type="predicted"/>
<evidence type="ECO:0000256" key="13">
    <source>
        <dbReference type="ARBA" id="ARBA00029347"/>
    </source>
</evidence>
<evidence type="ECO:0000256" key="11">
    <source>
        <dbReference type="ARBA" id="ARBA00023074"/>
    </source>
</evidence>
<dbReference type="Proteomes" id="UP000749559">
    <property type="component" value="Unassembled WGS sequence"/>
</dbReference>
<evidence type="ECO:0000256" key="5">
    <source>
        <dbReference type="ARBA" id="ARBA00022596"/>
    </source>
</evidence>
<dbReference type="InterPro" id="IPR004567">
    <property type="entry name" value="Type_II_PanK"/>
</dbReference>
<reference evidence="17" key="1">
    <citation type="submission" date="2022-03" db="EMBL/GenBank/DDBJ databases">
        <authorList>
            <person name="Martin C."/>
        </authorList>
    </citation>
    <scope>NUCLEOTIDE SEQUENCE</scope>
</reference>
<evidence type="ECO:0000256" key="4">
    <source>
        <dbReference type="ARBA" id="ARBA00019490"/>
    </source>
</evidence>
<dbReference type="AlphaFoldDB" id="A0A8S4NN32"/>
<organism evidence="17 18">
    <name type="scientific">Owenia fusiformis</name>
    <name type="common">Polychaete worm</name>
    <dbReference type="NCBI Taxonomy" id="6347"/>
    <lineage>
        <taxon>Eukaryota</taxon>
        <taxon>Metazoa</taxon>
        <taxon>Spiralia</taxon>
        <taxon>Lophotrochozoa</taxon>
        <taxon>Annelida</taxon>
        <taxon>Polychaeta</taxon>
        <taxon>Sedentaria</taxon>
        <taxon>Canalipalpata</taxon>
        <taxon>Sabellida</taxon>
        <taxon>Oweniida</taxon>
        <taxon>Oweniidae</taxon>
        <taxon>Owenia</taxon>
    </lineage>
</organism>
<comment type="function">
    <text evidence="15">Phosphatase which shows a preference for 4'-phosphopantetheine and its oxidatively damaged forms (sulfonate or S-sulfonate), providing strong indirect evidence that the phosphatase activity pre-empts damage in the coenzyme A (CoA) pathway. Hydrolyzing excess 4'-phosphopantetheine could constitute a directed overflow mechanism to prevent its oxidation to the S-sulfonate, sulfonate, or other forms. Hydrolyzing 4'-phosphopantetheine sulfonate or S-sulfonate would forestall their conversion to inactive forms of CoA and acyl carrier protein. May play a role in the physiological regulation of CoA intracellular levels.</text>
</comment>
<dbReference type="GO" id="GO:0015937">
    <property type="term" value="P:coenzyme A biosynthetic process"/>
    <property type="evidence" value="ECO:0007669"/>
    <property type="project" value="UniProtKB-KW"/>
</dbReference>
<dbReference type="SUPFAM" id="SSF111321">
    <property type="entry name" value="AF1104-like"/>
    <property type="match status" value="1"/>
</dbReference>
<dbReference type="FunFam" id="3.30.420.510:FF:000008">
    <property type="entry name" value="Pantothenate kinase"/>
    <property type="match status" value="1"/>
</dbReference>
<keyword evidence="7" id="KW-0547">Nucleotide-binding</keyword>
<keyword evidence="12" id="KW-0464">Manganese</keyword>
<evidence type="ECO:0000256" key="12">
    <source>
        <dbReference type="ARBA" id="ARBA00023211"/>
    </source>
</evidence>
<evidence type="ECO:0000256" key="9">
    <source>
        <dbReference type="ARBA" id="ARBA00022840"/>
    </source>
</evidence>
<evidence type="ECO:0000256" key="7">
    <source>
        <dbReference type="ARBA" id="ARBA00022741"/>
    </source>
</evidence>
<sequence>MTDSSYSKSIEIPNDLVFKNLKSAKRFAIDIGGSLCKLAYYSTVKKKRSLVSDEDLVEDKPGSHIYKVSETDEIGYKLHFVKFETKYIEACLDFIQQDVIGGCHFPNKVIKATGGGAYKYKDLITQKLGVEVDKEDEMECLIKGCNFLLNNIPDEAFMFQRHEMPEYRFEPVDPNVFPYLLVNIGSGVSILKVESESKYERIGGTSMGGGTFWGLGSLLTQAKGFDHLLHLAEKGDHRNIDMLVKDIYGGAYSALGLPSDLIASSFGRAARSAGGTEDVSHKPEDIAKSLLLGISNDIGQIAYLNAKLHGLKKIYFGGYFIRGHPMTMHTITFAINYWSKGDIHALFLRHEGYLGAIGAFLKGTEEADSEKYSWRWSDMDVTGWKENLYSSSGLPSPRAFENPLPRDRSSTFDMFELDRYEKPQVHFPLLLDPASYFPDTEDLTQDHLAMEYWLNCFQDAIDGFVQRAISSQPNTKDAVERAHKFKANYIQKLNELRENPISHGSLTVRSLLDTREQCMEEFNFSDPFSEQKQKENEHALKQLKEYLDTLDKMDLDNRNLSLIEGLLAGNVFDWGAKEIADIMATGNFGFEQAKKKLQVRPWLFDDYDAWAERLKGPPHKCAIIFCDNSGMDIILGVVPFARQLLMNGTKVLLCANSRPALNDVTHSELIILMKKVAEISSVIAGALQDQKLQVLASGQGSPCLDLRCIDHDLAETLKQNETDLVVIEGMGRAVHTNLHSAFSCDSIKIAVLKNRWLAARLGGEMFSIMFKYERSKKVQVST</sequence>
<dbReference type="Pfam" id="PF01937">
    <property type="entry name" value="ARMT1-like_dom"/>
    <property type="match status" value="1"/>
</dbReference>
<dbReference type="InterPro" id="IPR036075">
    <property type="entry name" value="ARMT-1-like_metal-bd_sf"/>
</dbReference>
<dbReference type="Pfam" id="PF03630">
    <property type="entry name" value="Fumble"/>
    <property type="match status" value="1"/>
</dbReference>
<evidence type="ECO:0000313" key="18">
    <source>
        <dbReference type="Proteomes" id="UP000749559"/>
    </source>
</evidence>
<evidence type="ECO:0000256" key="1">
    <source>
        <dbReference type="ARBA" id="ARBA00001936"/>
    </source>
</evidence>
<evidence type="ECO:0000256" key="8">
    <source>
        <dbReference type="ARBA" id="ARBA00022801"/>
    </source>
</evidence>
<keyword evidence="6" id="KW-0479">Metal-binding</keyword>
<dbReference type="CDD" id="cd24123">
    <property type="entry name" value="ASKHA_NBD_PanK-II_Pank4"/>
    <property type="match status" value="1"/>
</dbReference>
<comment type="caution">
    <text evidence="17">The sequence shown here is derived from an EMBL/GenBank/DDBJ whole genome shotgun (WGS) entry which is preliminary data.</text>
</comment>
<dbReference type="InterPro" id="IPR043129">
    <property type="entry name" value="ATPase_NBD"/>
</dbReference>
<dbReference type="FunFam" id="3.40.50.10880:FF:000001">
    <property type="entry name" value="Pantothenate kinase 4"/>
    <property type="match status" value="1"/>
</dbReference>
<evidence type="ECO:0000259" key="16">
    <source>
        <dbReference type="Pfam" id="PF01937"/>
    </source>
</evidence>
<dbReference type="PANTHER" id="PTHR12280">
    <property type="entry name" value="PANTOTHENATE KINASE"/>
    <property type="match status" value="1"/>
</dbReference>
<dbReference type="GO" id="GO:0016787">
    <property type="term" value="F:hydrolase activity"/>
    <property type="evidence" value="ECO:0007669"/>
    <property type="project" value="UniProtKB-KW"/>
</dbReference>
<comment type="subunit">
    <text evidence="3">Homodimer. Interacts with PKM.</text>
</comment>
<name>A0A8S4NN32_OWEFU</name>
<dbReference type="InterPro" id="IPR002791">
    <property type="entry name" value="ARMT1-like_metal-bd"/>
</dbReference>
<dbReference type="Gene3D" id="3.30.420.40">
    <property type="match status" value="1"/>
</dbReference>
<dbReference type="FunFam" id="3.30.420.40:FF:000067">
    <property type="entry name" value="Pantothenate kinase 4"/>
    <property type="match status" value="1"/>
</dbReference>
<comment type="cofactor">
    <cofactor evidence="2">
        <name>Ni(2+)</name>
        <dbReference type="ChEBI" id="CHEBI:49786"/>
    </cofactor>
</comment>
<dbReference type="OrthoDB" id="498611at2759"/>
<dbReference type="GO" id="GO:0004594">
    <property type="term" value="F:pantothenate kinase activity"/>
    <property type="evidence" value="ECO:0007669"/>
    <property type="project" value="TreeGrafter"/>
</dbReference>
<dbReference type="NCBIfam" id="TIGR00555">
    <property type="entry name" value="panK_eukar"/>
    <property type="match status" value="1"/>
</dbReference>
<dbReference type="GO" id="GO:0005524">
    <property type="term" value="F:ATP binding"/>
    <property type="evidence" value="ECO:0007669"/>
    <property type="project" value="UniProtKB-KW"/>
</dbReference>
<evidence type="ECO:0000313" key="17">
    <source>
        <dbReference type="EMBL" id="CAH1781675.1"/>
    </source>
</evidence>
<dbReference type="Gene3D" id="1.20.1700.10">
    <property type="entry name" value="AF1104-like"/>
    <property type="match status" value="1"/>
</dbReference>
<keyword evidence="11" id="KW-0944">Nitration</keyword>
<dbReference type="SUPFAM" id="SSF53067">
    <property type="entry name" value="Actin-like ATPase domain"/>
    <property type="match status" value="2"/>
</dbReference>
<dbReference type="PANTHER" id="PTHR12280:SF20">
    <property type="entry name" value="4'-PHOSPHOPANTETHEINE PHOSPHATASE"/>
    <property type="match status" value="1"/>
</dbReference>
<accession>A0A8S4NN32</accession>
<comment type="catalytic activity">
    <reaction evidence="13">
        <text>(R)-4'-phospho-S-sulfopantetheine + H2O = (R)-S-sulfopantetheine + phosphate</text>
        <dbReference type="Rhea" id="RHEA:68340"/>
        <dbReference type="ChEBI" id="CHEBI:15377"/>
        <dbReference type="ChEBI" id="CHEBI:43474"/>
        <dbReference type="ChEBI" id="CHEBI:177302"/>
        <dbReference type="ChEBI" id="CHEBI:177303"/>
    </reaction>
    <physiologicalReaction direction="left-to-right" evidence="13">
        <dbReference type="Rhea" id="RHEA:68341"/>
    </physiologicalReaction>
</comment>
<evidence type="ECO:0000256" key="10">
    <source>
        <dbReference type="ARBA" id="ARBA00022993"/>
    </source>
</evidence>
<keyword evidence="5" id="KW-0533">Nickel</keyword>
<dbReference type="GO" id="GO:0005634">
    <property type="term" value="C:nucleus"/>
    <property type="evidence" value="ECO:0007669"/>
    <property type="project" value="TreeGrafter"/>
</dbReference>
<dbReference type="GO" id="GO:0005829">
    <property type="term" value="C:cytosol"/>
    <property type="evidence" value="ECO:0007669"/>
    <property type="project" value="TreeGrafter"/>
</dbReference>
<keyword evidence="18" id="KW-1185">Reference proteome</keyword>
<evidence type="ECO:0000256" key="14">
    <source>
        <dbReference type="ARBA" id="ARBA00032948"/>
    </source>
</evidence>
<dbReference type="Gene3D" id="3.40.50.10880">
    <property type="entry name" value="Uncharacterised protein PF01937, DUF89, domain 3"/>
    <property type="match status" value="1"/>
</dbReference>
<evidence type="ECO:0000256" key="6">
    <source>
        <dbReference type="ARBA" id="ARBA00022723"/>
    </source>
</evidence>
<feature type="domain" description="Damage-control phosphatase ARMT1-like metal-binding" evidence="16">
    <location>
        <begin position="457"/>
        <end position="765"/>
    </location>
</feature>
<keyword evidence="8" id="KW-0378">Hydrolase</keyword>
<dbReference type="GO" id="GO:0046872">
    <property type="term" value="F:metal ion binding"/>
    <property type="evidence" value="ECO:0007669"/>
    <property type="project" value="UniProtKB-KW"/>
</dbReference>
<dbReference type="EMBL" id="CAIIXF020000004">
    <property type="protein sequence ID" value="CAH1781675.1"/>
    <property type="molecule type" value="Genomic_DNA"/>
</dbReference>
<comment type="cofactor">
    <cofactor evidence="1">
        <name>Mn(2+)</name>
        <dbReference type="ChEBI" id="CHEBI:29035"/>
    </cofactor>
</comment>
<protein>
    <recommendedName>
        <fullName evidence="4">4'-phosphopantetheine phosphatase</fullName>
    </recommendedName>
    <alternativeName>
        <fullName evidence="14">Inactive pantothenic acid kinase 4</fullName>
    </alternativeName>
</protein>
<evidence type="ECO:0000256" key="2">
    <source>
        <dbReference type="ARBA" id="ARBA00001967"/>
    </source>
</evidence>
<keyword evidence="9" id="KW-0067">ATP-binding</keyword>